<dbReference type="CDD" id="cd14752">
    <property type="entry name" value="GH31_N"/>
    <property type="match status" value="1"/>
</dbReference>
<accession>A0A1G4M9M7</accession>
<dbReference type="SUPFAM" id="SSF74650">
    <property type="entry name" value="Galactose mutarotase-like"/>
    <property type="match status" value="1"/>
</dbReference>
<dbReference type="InterPro" id="IPR025887">
    <property type="entry name" value="Glyco_hydro_31_N_dom"/>
</dbReference>
<dbReference type="CDD" id="cd06603">
    <property type="entry name" value="GH31_GANC_GANAB_alpha"/>
    <property type="match status" value="1"/>
</dbReference>
<protein>
    <recommendedName>
        <fullName evidence="9">Glucosidase II subunit alpha</fullName>
    </recommendedName>
</protein>
<dbReference type="Pfam" id="PF21365">
    <property type="entry name" value="Glyco_hydro_31_3rd"/>
    <property type="match status" value="1"/>
</dbReference>
<gene>
    <name evidence="16" type="ORF">LAFE_0C06810G</name>
</gene>
<dbReference type="Proteomes" id="UP000190831">
    <property type="component" value="Chromosome C"/>
</dbReference>
<evidence type="ECO:0000256" key="2">
    <source>
        <dbReference type="ARBA" id="ARBA00004833"/>
    </source>
</evidence>
<keyword evidence="5 10" id="KW-0378">Hydrolase</keyword>
<dbReference type="InterPro" id="IPR033403">
    <property type="entry name" value="DUF5110"/>
</dbReference>
<dbReference type="GO" id="GO:0030246">
    <property type="term" value="F:carbohydrate binding"/>
    <property type="evidence" value="ECO:0007669"/>
    <property type="project" value="InterPro"/>
</dbReference>
<feature type="domain" description="Glycoside hydrolase family 31 TIM barrel" evidence="12">
    <location>
        <begin position="365"/>
        <end position="689"/>
    </location>
</feature>
<dbReference type="InterPro" id="IPR011013">
    <property type="entry name" value="Gal_mutarotase_sf_dom"/>
</dbReference>
<feature type="signal peptide" evidence="11">
    <location>
        <begin position="1"/>
        <end position="22"/>
    </location>
</feature>
<evidence type="ECO:0000259" key="12">
    <source>
        <dbReference type="Pfam" id="PF01055"/>
    </source>
</evidence>
<dbReference type="InterPro" id="IPR030458">
    <property type="entry name" value="Glyco_hydro_31_AS"/>
</dbReference>
<dbReference type="PANTHER" id="PTHR22762">
    <property type="entry name" value="ALPHA-GLUCOSIDASE"/>
    <property type="match status" value="1"/>
</dbReference>
<dbReference type="InterPro" id="IPR013780">
    <property type="entry name" value="Glyco_hydro_b"/>
</dbReference>
<dbReference type="GO" id="GO:0017177">
    <property type="term" value="C:glucosidase II complex"/>
    <property type="evidence" value="ECO:0007669"/>
    <property type="project" value="TreeGrafter"/>
</dbReference>
<dbReference type="Pfam" id="PF17137">
    <property type="entry name" value="DUF5110"/>
    <property type="match status" value="1"/>
</dbReference>
<dbReference type="InterPro" id="IPR017853">
    <property type="entry name" value="GH"/>
</dbReference>
<keyword evidence="8 10" id="KW-0326">Glycosidase</keyword>
<dbReference type="EMBL" id="LT598485">
    <property type="protein sequence ID" value="SCW00556.1"/>
    <property type="molecule type" value="Genomic_DNA"/>
</dbReference>
<feature type="domain" description="Glycoside hydrolase family 31 N-terminal" evidence="13">
    <location>
        <begin position="105"/>
        <end position="321"/>
    </location>
</feature>
<evidence type="ECO:0000256" key="11">
    <source>
        <dbReference type="SAM" id="SignalP"/>
    </source>
</evidence>
<comment type="subcellular location">
    <subcellularLocation>
        <location evidence="1">Endoplasmic reticulum</location>
    </subcellularLocation>
</comment>
<dbReference type="InterPro" id="IPR048395">
    <property type="entry name" value="Glyco_hydro_31_C"/>
</dbReference>
<comment type="similarity">
    <text evidence="3 10">Belongs to the glycosyl hydrolase 31 family.</text>
</comment>
<dbReference type="Pfam" id="PF13802">
    <property type="entry name" value="Gal_mutarotas_2"/>
    <property type="match status" value="1"/>
</dbReference>
<organism evidence="16 17">
    <name type="scientific">Lachancea fermentati</name>
    <name type="common">Zygosaccharomyces fermentati</name>
    <dbReference type="NCBI Taxonomy" id="4955"/>
    <lineage>
        <taxon>Eukaryota</taxon>
        <taxon>Fungi</taxon>
        <taxon>Dikarya</taxon>
        <taxon>Ascomycota</taxon>
        <taxon>Saccharomycotina</taxon>
        <taxon>Saccharomycetes</taxon>
        <taxon>Saccharomycetales</taxon>
        <taxon>Saccharomycetaceae</taxon>
        <taxon>Lachancea</taxon>
    </lineage>
</organism>
<evidence type="ECO:0000256" key="6">
    <source>
        <dbReference type="ARBA" id="ARBA00022824"/>
    </source>
</evidence>
<dbReference type="SUPFAM" id="SSF51445">
    <property type="entry name" value="(Trans)glycosidases"/>
    <property type="match status" value="1"/>
</dbReference>
<keyword evidence="17" id="KW-1185">Reference proteome</keyword>
<dbReference type="GO" id="GO:0090599">
    <property type="term" value="F:alpha-glucosidase activity"/>
    <property type="evidence" value="ECO:0007669"/>
    <property type="project" value="TreeGrafter"/>
</dbReference>
<feature type="domain" description="Glycosyl hydrolase family 31 C-terminal" evidence="15">
    <location>
        <begin position="697"/>
        <end position="786"/>
    </location>
</feature>
<name>A0A1G4M9M7_LACFM</name>
<evidence type="ECO:0000313" key="16">
    <source>
        <dbReference type="EMBL" id="SCW00556.1"/>
    </source>
</evidence>
<evidence type="ECO:0000259" key="14">
    <source>
        <dbReference type="Pfam" id="PF17137"/>
    </source>
</evidence>
<dbReference type="InterPro" id="IPR000322">
    <property type="entry name" value="Glyco_hydro_31_TIM"/>
</dbReference>
<dbReference type="AlphaFoldDB" id="A0A1G4M9M7"/>
<proteinExistence type="inferred from homology"/>
<dbReference type="SUPFAM" id="SSF51011">
    <property type="entry name" value="Glycosyl hydrolase domain"/>
    <property type="match status" value="1"/>
</dbReference>
<evidence type="ECO:0000259" key="15">
    <source>
        <dbReference type="Pfam" id="PF21365"/>
    </source>
</evidence>
<keyword evidence="7" id="KW-0325">Glycoprotein</keyword>
<dbReference type="Gene3D" id="2.60.40.1180">
    <property type="entry name" value="Golgi alpha-mannosidase II"/>
    <property type="match status" value="2"/>
</dbReference>
<evidence type="ECO:0000259" key="13">
    <source>
        <dbReference type="Pfam" id="PF13802"/>
    </source>
</evidence>
<evidence type="ECO:0000256" key="3">
    <source>
        <dbReference type="ARBA" id="ARBA00007806"/>
    </source>
</evidence>
<evidence type="ECO:0000256" key="8">
    <source>
        <dbReference type="ARBA" id="ARBA00023295"/>
    </source>
</evidence>
<evidence type="ECO:0000256" key="7">
    <source>
        <dbReference type="ARBA" id="ARBA00023180"/>
    </source>
</evidence>
<keyword evidence="4 11" id="KW-0732">Signal</keyword>
<comment type="pathway">
    <text evidence="2">Glycan metabolism; N-glycan metabolism.</text>
</comment>
<reference evidence="16 17" key="1">
    <citation type="submission" date="2016-03" db="EMBL/GenBank/DDBJ databases">
        <authorList>
            <person name="Devillers H."/>
        </authorList>
    </citation>
    <scope>NUCLEOTIDE SEQUENCE [LARGE SCALE GENOMIC DNA]</scope>
    <source>
        <strain evidence="16">CBS 6772</strain>
    </source>
</reference>
<dbReference type="OrthoDB" id="1334205at2759"/>
<evidence type="ECO:0000256" key="1">
    <source>
        <dbReference type="ARBA" id="ARBA00004240"/>
    </source>
</evidence>
<sequence>MLFIRSTLVLLVLAFNLQCSWAFSDYLLKTCAQSGFCHRNRQYASNIQESKRSPYSIDPSHLIFNDPLHTLRGTVVKRIPQENGSEQVIELPFTLDLLEGSKAHFTIDELRDPVNVKEPLNTRRYNETLSWALHESANLFPTPNVKVTKPKSLSRDKQLILKSEDKSIKMKLHLKTFKIEVFYMEDLVMTINDRMLLNLEHLRKPENNAENKLPEEIIFNDFHDDFQYSREDTIPFGPESVALDLTFNGMENVYGIPEHADSLRLKDTTDSDPYRLFNVDVFEYNTDSKMPMYGAIPLMIGTRPGVSAGVFWANAADTWIDIKYDESNTKTHWISEAGIIDVIIFFAETPLEITKAYTNLTGTPSLPLLSAVGYHQCRWNYNDERDVLTVDYEMDKAEIPYDFIWLDLEYTEDKKYFTWKPEAFPNPQKMLKKLWKVGRNMVTLIDPHIKVGYDISETIERSGTAVKNSINEIYHGHCWPGESIWIDSFSRKAQGVWGKFVSKFVKNANNLFIWNDMNEPSIFSGPETTAPKDLLHDGGYEERSVHNLYGLTLHETTYNSLKQGYAKENKRPFVLTRAFFAGSQRSAATWTGDNVANWDYLKISIPMCLTNNIAGFPFIGADIAGFSGNPSDELLVRWYQTGMWYPFFRAHAHIDTLRREPYLLKESVKSIVRDVIRLRYALLPTFYTAFHDASVSGVPVMNPIFYEKPTLEETYRIDDEFYLGRSGLLVKPVTEEGCMSTQVFFPPGIFYDYFTLQSFSMEKSGYRDVDVSEETLPLFIEGGHIIVRKDRYRRSARLMARDPFTLLIAPNATQEASGNLYVDDGETYSYQEGNYLDVLFTLKDGILESSISHYPADRSLGSNLIEDIIIATPNFQKPSGTILIQQGDMRKEVNVQVDPYHRYFKIPNPLLEIGKPWTILF</sequence>
<dbReference type="OMA" id="TVHQPLW"/>
<dbReference type="Gene3D" id="3.20.20.80">
    <property type="entry name" value="Glycosidases"/>
    <property type="match status" value="1"/>
</dbReference>
<evidence type="ECO:0000256" key="10">
    <source>
        <dbReference type="RuleBase" id="RU361185"/>
    </source>
</evidence>
<dbReference type="PANTHER" id="PTHR22762:SF54">
    <property type="entry name" value="BCDNA.GH04962"/>
    <property type="match status" value="1"/>
</dbReference>
<feature type="chain" id="PRO_5009237250" description="Glucosidase II subunit alpha" evidence="11">
    <location>
        <begin position="23"/>
        <end position="921"/>
    </location>
</feature>
<evidence type="ECO:0000256" key="9">
    <source>
        <dbReference type="ARBA" id="ARBA00042895"/>
    </source>
</evidence>
<evidence type="ECO:0000256" key="4">
    <source>
        <dbReference type="ARBA" id="ARBA00022729"/>
    </source>
</evidence>
<dbReference type="GO" id="GO:0006491">
    <property type="term" value="P:N-glycan processing"/>
    <property type="evidence" value="ECO:0007669"/>
    <property type="project" value="TreeGrafter"/>
</dbReference>
<dbReference type="Gene3D" id="2.60.40.1760">
    <property type="entry name" value="glycosyl hydrolase (family 31)"/>
    <property type="match status" value="1"/>
</dbReference>
<evidence type="ECO:0000256" key="5">
    <source>
        <dbReference type="ARBA" id="ARBA00022801"/>
    </source>
</evidence>
<dbReference type="GO" id="GO:0005975">
    <property type="term" value="P:carbohydrate metabolic process"/>
    <property type="evidence" value="ECO:0007669"/>
    <property type="project" value="InterPro"/>
</dbReference>
<feature type="domain" description="DUF5110" evidence="14">
    <location>
        <begin position="805"/>
        <end position="848"/>
    </location>
</feature>
<keyword evidence="6" id="KW-0256">Endoplasmic reticulum</keyword>
<dbReference type="Pfam" id="PF01055">
    <property type="entry name" value="Glyco_hydro_31_2nd"/>
    <property type="match status" value="1"/>
</dbReference>
<dbReference type="STRING" id="4955.A0A1G4M9M7"/>
<dbReference type="PROSITE" id="PS00129">
    <property type="entry name" value="GLYCOSYL_HYDROL_F31_1"/>
    <property type="match status" value="1"/>
</dbReference>
<evidence type="ECO:0000313" key="17">
    <source>
        <dbReference type="Proteomes" id="UP000190831"/>
    </source>
</evidence>